<evidence type="ECO:0000256" key="1">
    <source>
        <dbReference type="ARBA" id="ARBA00004193"/>
    </source>
</evidence>
<evidence type="ECO:0000256" key="3">
    <source>
        <dbReference type="ARBA" id="ARBA00022448"/>
    </source>
</evidence>
<sequence length="508" mass="57120">MRKKLFIVILSLAMILSACSSGSSKTDEKTLNVAVAADATSLDPISYNDDFSENVMKQIFQGLLAKTADNKIVNCLAQSIEKPDDLTFIIKIKDGVKFSNGDDLTVDDVIFSLDRVAGSDQYGYVFQSIDRNSFEKIDDKTFKFKLKEADATIMEALAGPSGAIVQQKDVEAKGEKFAQEPMGTGLFKIDSWTKLDTISLSKNENYWQEAPKIDKIVLRVVPEASQRLIELESGNVDIAYQIAPNDIKKVEENKDLSLMRRLDNSVHFISLNVSKPPFDNIKAREAMDYALDMETIFNTVFMGVGKLATSPVNPNFSYSIADQIQPIKQDKEKAKELFAEAGVKPGTLLKIYVNENQQRNDVAAMMQEQLKEYGIDLQIVKLEWGAMVEALKAKEDDMFIMSWSPSAHDTHYEFFSPYHSNKAGQGPNYSAYTNPEMDKLIIEGLHTTDENKRAEIYKAAQELAIKDKPYKYIHYGETVVGIKNTIEGFELLPTYAQNLWNLSFKESK</sequence>
<feature type="domain" description="Solute-binding protein family 5" evidence="6">
    <location>
        <begin position="71"/>
        <end position="423"/>
    </location>
</feature>
<dbReference type="InterPro" id="IPR023765">
    <property type="entry name" value="SBP_5_CS"/>
</dbReference>
<protein>
    <submittedName>
        <fullName evidence="7">Peptide/nickel transport system substrate-binding protein</fullName>
    </submittedName>
</protein>
<dbReference type="InterPro" id="IPR000914">
    <property type="entry name" value="SBP_5_dom"/>
</dbReference>
<evidence type="ECO:0000256" key="4">
    <source>
        <dbReference type="ARBA" id="ARBA00022729"/>
    </source>
</evidence>
<dbReference type="Gene3D" id="3.90.76.10">
    <property type="entry name" value="Dipeptide-binding Protein, Domain 1"/>
    <property type="match status" value="1"/>
</dbReference>
<proteinExistence type="inferred from homology"/>
<evidence type="ECO:0000256" key="5">
    <source>
        <dbReference type="SAM" id="SignalP"/>
    </source>
</evidence>
<evidence type="ECO:0000259" key="6">
    <source>
        <dbReference type="Pfam" id="PF00496"/>
    </source>
</evidence>
<dbReference type="PANTHER" id="PTHR30290">
    <property type="entry name" value="PERIPLASMIC BINDING COMPONENT OF ABC TRANSPORTER"/>
    <property type="match status" value="1"/>
</dbReference>
<gene>
    <name evidence="7" type="ORF">J2S72_000770</name>
</gene>
<feature type="chain" id="PRO_5045762836" evidence="5">
    <location>
        <begin position="21"/>
        <end position="508"/>
    </location>
</feature>
<dbReference type="SUPFAM" id="SSF53850">
    <property type="entry name" value="Periplasmic binding protein-like II"/>
    <property type="match status" value="1"/>
</dbReference>
<keyword evidence="4 5" id="KW-0732">Signal</keyword>
<dbReference type="InterPro" id="IPR030678">
    <property type="entry name" value="Peptide/Ni-bd"/>
</dbReference>
<dbReference type="Proteomes" id="UP001236559">
    <property type="component" value="Unassembled WGS sequence"/>
</dbReference>
<dbReference type="InterPro" id="IPR039424">
    <property type="entry name" value="SBP_5"/>
</dbReference>
<dbReference type="Gene3D" id="3.10.105.10">
    <property type="entry name" value="Dipeptide-binding Protein, Domain 3"/>
    <property type="match status" value="1"/>
</dbReference>
<evidence type="ECO:0000313" key="7">
    <source>
        <dbReference type="EMBL" id="MDQ0274753.1"/>
    </source>
</evidence>
<comment type="similarity">
    <text evidence="2">Belongs to the bacterial solute-binding protein 5 family.</text>
</comment>
<dbReference type="Gene3D" id="3.40.190.10">
    <property type="entry name" value="Periplasmic binding protein-like II"/>
    <property type="match status" value="1"/>
</dbReference>
<accession>A0ABU0AU13</accession>
<keyword evidence="3" id="KW-0813">Transport</keyword>
<organism evidence="7 8">
    <name type="scientific">Peptoniphilus koenoeneniae</name>
    <dbReference type="NCBI Taxonomy" id="507751"/>
    <lineage>
        <taxon>Bacteria</taxon>
        <taxon>Bacillati</taxon>
        <taxon>Bacillota</taxon>
        <taxon>Tissierellia</taxon>
        <taxon>Tissierellales</taxon>
        <taxon>Peptoniphilaceae</taxon>
        <taxon>Peptoniphilus</taxon>
    </lineage>
</organism>
<dbReference type="RefSeq" id="WP_023055453.1">
    <property type="nucleotide sequence ID" value="NZ_JAUSTN010000003.1"/>
</dbReference>
<dbReference type="Pfam" id="PF00496">
    <property type="entry name" value="SBP_bac_5"/>
    <property type="match status" value="1"/>
</dbReference>
<comment type="caution">
    <text evidence="7">The sequence shown here is derived from an EMBL/GenBank/DDBJ whole genome shotgun (WGS) entry which is preliminary data.</text>
</comment>
<reference evidence="7 8" key="1">
    <citation type="submission" date="2023-07" db="EMBL/GenBank/DDBJ databases">
        <title>Genomic Encyclopedia of Type Strains, Phase IV (KMG-IV): sequencing the most valuable type-strain genomes for metagenomic binning, comparative biology and taxonomic classification.</title>
        <authorList>
            <person name="Goeker M."/>
        </authorList>
    </citation>
    <scope>NUCLEOTIDE SEQUENCE [LARGE SCALE GENOMIC DNA]</scope>
    <source>
        <strain evidence="7 8">DSM 22616</strain>
    </source>
</reference>
<dbReference type="PROSITE" id="PS01040">
    <property type="entry name" value="SBP_BACTERIAL_5"/>
    <property type="match status" value="1"/>
</dbReference>
<feature type="signal peptide" evidence="5">
    <location>
        <begin position="1"/>
        <end position="20"/>
    </location>
</feature>
<dbReference type="PIRSF" id="PIRSF002741">
    <property type="entry name" value="MppA"/>
    <property type="match status" value="1"/>
</dbReference>
<dbReference type="PROSITE" id="PS51257">
    <property type="entry name" value="PROKAR_LIPOPROTEIN"/>
    <property type="match status" value="1"/>
</dbReference>
<comment type="subcellular location">
    <subcellularLocation>
        <location evidence="1">Cell membrane</location>
        <topology evidence="1">Lipid-anchor</topology>
    </subcellularLocation>
</comment>
<name>A0ABU0AU13_9FIRM</name>
<evidence type="ECO:0000313" key="8">
    <source>
        <dbReference type="Proteomes" id="UP001236559"/>
    </source>
</evidence>
<dbReference type="EMBL" id="JAUSTN010000003">
    <property type="protein sequence ID" value="MDQ0274753.1"/>
    <property type="molecule type" value="Genomic_DNA"/>
</dbReference>
<evidence type="ECO:0000256" key="2">
    <source>
        <dbReference type="ARBA" id="ARBA00005695"/>
    </source>
</evidence>
<dbReference type="PANTHER" id="PTHR30290:SF9">
    <property type="entry name" value="OLIGOPEPTIDE-BINDING PROTEIN APPA"/>
    <property type="match status" value="1"/>
</dbReference>
<keyword evidence="8" id="KW-1185">Reference proteome</keyword>